<evidence type="ECO:0000313" key="5">
    <source>
        <dbReference type="Proteomes" id="UP000076935"/>
    </source>
</evidence>
<dbReference type="Pfam" id="PF01476">
    <property type="entry name" value="LysM"/>
    <property type="match status" value="1"/>
</dbReference>
<dbReference type="InterPro" id="IPR036779">
    <property type="entry name" value="LysM_dom_sf"/>
</dbReference>
<name>A0A177L0U7_9BACI</name>
<protein>
    <recommendedName>
        <fullName evidence="3">LysM domain-containing protein</fullName>
    </recommendedName>
</protein>
<sequence length="185" mass="19629">MKKMAMSILAALMIFSASAAQAMAATHTVQKGETLYKISNQYKTTVDQLKEWNNLSSNLIKVGQKLTIGETAAATSTPAPAEENKTTNAVKEITVKATAYTAYCNGCSGITATGINLKKNPNAKVIAVDPNIIPLGTKVYVEGYGEAVAGDKGGAIKGNKIDVHMPTSQKARNWGVRTVKVQILK</sequence>
<reference evidence="4 5" key="1">
    <citation type="submission" date="2016-01" db="EMBL/GenBank/DDBJ databases">
        <title>Investigation of taxonomic status of Bacillus aminovorans.</title>
        <authorList>
            <person name="Verma A."/>
            <person name="Pal Y."/>
            <person name="Krishnamurthi S."/>
        </authorList>
    </citation>
    <scope>NUCLEOTIDE SEQUENCE [LARGE SCALE GENOMIC DNA]</scope>
    <source>
        <strain evidence="4 5">DSM 1314</strain>
    </source>
</reference>
<feature type="signal peptide" evidence="2">
    <location>
        <begin position="1"/>
        <end position="24"/>
    </location>
</feature>
<dbReference type="GO" id="GO:0004553">
    <property type="term" value="F:hydrolase activity, hydrolyzing O-glycosyl compounds"/>
    <property type="evidence" value="ECO:0007669"/>
    <property type="project" value="InterPro"/>
</dbReference>
<proteinExistence type="predicted"/>
<dbReference type="AlphaFoldDB" id="A0A177L0U7"/>
<dbReference type="Gene3D" id="3.10.350.10">
    <property type="entry name" value="LysM domain"/>
    <property type="match status" value="1"/>
</dbReference>
<evidence type="ECO:0000313" key="4">
    <source>
        <dbReference type="EMBL" id="OAH59046.1"/>
    </source>
</evidence>
<dbReference type="EMBL" id="LQWY01000067">
    <property type="protein sequence ID" value="OAH59046.1"/>
    <property type="molecule type" value="Genomic_DNA"/>
</dbReference>
<dbReference type="InterPro" id="IPR051933">
    <property type="entry name" value="Resuscitation_pf_RpfB"/>
</dbReference>
<feature type="chain" id="PRO_5008066550" description="LysM domain-containing protein" evidence="2">
    <location>
        <begin position="25"/>
        <end position="185"/>
    </location>
</feature>
<dbReference type="Proteomes" id="UP000076935">
    <property type="component" value="Unassembled WGS sequence"/>
</dbReference>
<dbReference type="RefSeq" id="WP_063966761.1">
    <property type="nucleotide sequence ID" value="NZ_JBCNAN010000007.1"/>
</dbReference>
<dbReference type="SUPFAM" id="SSF54106">
    <property type="entry name" value="LysM domain"/>
    <property type="match status" value="1"/>
</dbReference>
<dbReference type="Pfam" id="PF06725">
    <property type="entry name" value="3D"/>
    <property type="match status" value="1"/>
</dbReference>
<dbReference type="InterPro" id="IPR010611">
    <property type="entry name" value="3D_dom"/>
</dbReference>
<keyword evidence="1 2" id="KW-0732">Signal</keyword>
<dbReference type="CDD" id="cd22786">
    <property type="entry name" value="DPBB_YuiC-like"/>
    <property type="match status" value="1"/>
</dbReference>
<dbReference type="GO" id="GO:0019867">
    <property type="term" value="C:outer membrane"/>
    <property type="evidence" value="ECO:0007669"/>
    <property type="project" value="InterPro"/>
</dbReference>
<evidence type="ECO:0000259" key="3">
    <source>
        <dbReference type="PROSITE" id="PS51782"/>
    </source>
</evidence>
<dbReference type="SMART" id="SM00257">
    <property type="entry name" value="LysM"/>
    <property type="match status" value="1"/>
</dbReference>
<dbReference type="STRING" id="29332.AWH48_08250"/>
<dbReference type="PROSITE" id="PS51782">
    <property type="entry name" value="LYSM"/>
    <property type="match status" value="1"/>
</dbReference>
<dbReference type="PANTHER" id="PTHR39160">
    <property type="entry name" value="CELL WALL-BINDING PROTEIN YOCH"/>
    <property type="match status" value="1"/>
</dbReference>
<dbReference type="InterPro" id="IPR036908">
    <property type="entry name" value="RlpA-like_sf"/>
</dbReference>
<organism evidence="4 5">
    <name type="scientific">Domibacillus aminovorans</name>
    <dbReference type="NCBI Taxonomy" id="29332"/>
    <lineage>
        <taxon>Bacteria</taxon>
        <taxon>Bacillati</taxon>
        <taxon>Bacillota</taxon>
        <taxon>Bacilli</taxon>
        <taxon>Bacillales</taxon>
        <taxon>Bacillaceae</taxon>
        <taxon>Domibacillus</taxon>
    </lineage>
</organism>
<feature type="domain" description="LysM" evidence="3">
    <location>
        <begin position="25"/>
        <end position="68"/>
    </location>
</feature>
<evidence type="ECO:0000256" key="1">
    <source>
        <dbReference type="ARBA" id="ARBA00022729"/>
    </source>
</evidence>
<keyword evidence="5" id="KW-1185">Reference proteome</keyword>
<dbReference type="SUPFAM" id="SSF50685">
    <property type="entry name" value="Barwin-like endoglucanases"/>
    <property type="match status" value="1"/>
</dbReference>
<dbReference type="PANTHER" id="PTHR39160:SF4">
    <property type="entry name" value="RESUSCITATION-PROMOTING FACTOR RPFB"/>
    <property type="match status" value="1"/>
</dbReference>
<evidence type="ECO:0000256" key="2">
    <source>
        <dbReference type="SAM" id="SignalP"/>
    </source>
</evidence>
<dbReference type="InterPro" id="IPR018392">
    <property type="entry name" value="LysM"/>
</dbReference>
<comment type="caution">
    <text evidence="4">The sequence shown here is derived from an EMBL/GenBank/DDBJ whole genome shotgun (WGS) entry which is preliminary data.</text>
</comment>
<accession>A0A177L0U7</accession>
<dbReference type="GO" id="GO:0009254">
    <property type="term" value="P:peptidoglycan turnover"/>
    <property type="evidence" value="ECO:0007669"/>
    <property type="project" value="InterPro"/>
</dbReference>
<dbReference type="CDD" id="cd00118">
    <property type="entry name" value="LysM"/>
    <property type="match status" value="1"/>
</dbReference>
<gene>
    <name evidence="4" type="ORF">AWH49_05130</name>
</gene>